<evidence type="ECO:0000313" key="10">
    <source>
        <dbReference type="Proteomes" id="UP001596432"/>
    </source>
</evidence>
<proteinExistence type="inferred from homology"/>
<dbReference type="EC" id="6.3.1.5" evidence="7"/>
<dbReference type="PANTHER" id="PTHR23090">
    <property type="entry name" value="NH 3 /GLUTAMINE-DEPENDENT NAD + SYNTHETASE"/>
    <property type="match status" value="1"/>
</dbReference>
<reference evidence="9 10" key="1">
    <citation type="journal article" date="2019" name="Int. J. Syst. Evol. Microbiol.">
        <title>The Global Catalogue of Microorganisms (GCM) 10K type strain sequencing project: providing services to taxonomists for standard genome sequencing and annotation.</title>
        <authorList>
            <consortium name="The Broad Institute Genomics Platform"/>
            <consortium name="The Broad Institute Genome Sequencing Center for Infectious Disease"/>
            <person name="Wu L."/>
            <person name="Ma J."/>
        </authorList>
    </citation>
    <scope>NUCLEOTIDE SEQUENCE [LARGE SCALE GENOMIC DNA]</scope>
    <source>
        <strain evidence="9 10">XZYJT29</strain>
    </source>
</reference>
<evidence type="ECO:0000259" key="8">
    <source>
        <dbReference type="Pfam" id="PF02540"/>
    </source>
</evidence>
<dbReference type="InterPro" id="IPR003694">
    <property type="entry name" value="NAD_synthase"/>
</dbReference>
<dbReference type="Gene3D" id="3.40.50.620">
    <property type="entry name" value="HUPs"/>
    <property type="match status" value="1"/>
</dbReference>
<dbReference type="GO" id="GO:0009435">
    <property type="term" value="P:NAD+ biosynthetic process"/>
    <property type="evidence" value="ECO:0007669"/>
    <property type="project" value="UniProtKB-ARBA"/>
</dbReference>
<comment type="similarity">
    <text evidence="6">Belongs to the NAD synthetase family.</text>
</comment>
<evidence type="ECO:0000313" key="9">
    <source>
        <dbReference type="EMBL" id="MFC7138720.1"/>
    </source>
</evidence>
<dbReference type="RefSeq" id="WP_274324334.1">
    <property type="nucleotide sequence ID" value="NZ_CP118158.1"/>
</dbReference>
<dbReference type="Pfam" id="PF02540">
    <property type="entry name" value="NAD_synthase"/>
    <property type="match status" value="1"/>
</dbReference>
<dbReference type="CDD" id="cd00553">
    <property type="entry name" value="NAD_synthase"/>
    <property type="match status" value="1"/>
</dbReference>
<dbReference type="Proteomes" id="UP001596432">
    <property type="component" value="Unassembled WGS sequence"/>
</dbReference>
<evidence type="ECO:0000256" key="5">
    <source>
        <dbReference type="ARBA" id="ARBA00023027"/>
    </source>
</evidence>
<keyword evidence="3 6" id="KW-0547">Nucleotide-binding</keyword>
<dbReference type="GO" id="GO:0008795">
    <property type="term" value="F:NAD+ synthase activity"/>
    <property type="evidence" value="ECO:0007669"/>
    <property type="project" value="UniProtKB-EC"/>
</dbReference>
<dbReference type="EMBL" id="JBHTAS010000001">
    <property type="protein sequence ID" value="MFC7138720.1"/>
    <property type="molecule type" value="Genomic_DNA"/>
</dbReference>
<dbReference type="PANTHER" id="PTHR23090:SF9">
    <property type="entry name" value="GLUTAMINE-DEPENDENT NAD(+) SYNTHETASE"/>
    <property type="match status" value="1"/>
</dbReference>
<keyword evidence="5 6" id="KW-0520">NAD</keyword>
<keyword evidence="10" id="KW-1185">Reference proteome</keyword>
<evidence type="ECO:0000256" key="6">
    <source>
        <dbReference type="RuleBase" id="RU003811"/>
    </source>
</evidence>
<evidence type="ECO:0000256" key="3">
    <source>
        <dbReference type="ARBA" id="ARBA00022741"/>
    </source>
</evidence>
<comment type="catalytic activity">
    <reaction evidence="7">
        <text>deamido-NAD(+) + NH4(+) + ATP = AMP + diphosphate + NAD(+) + H(+)</text>
        <dbReference type="Rhea" id="RHEA:21188"/>
        <dbReference type="ChEBI" id="CHEBI:15378"/>
        <dbReference type="ChEBI" id="CHEBI:28938"/>
        <dbReference type="ChEBI" id="CHEBI:30616"/>
        <dbReference type="ChEBI" id="CHEBI:33019"/>
        <dbReference type="ChEBI" id="CHEBI:57540"/>
        <dbReference type="ChEBI" id="CHEBI:58437"/>
        <dbReference type="ChEBI" id="CHEBI:456215"/>
        <dbReference type="EC" id="6.3.1.5"/>
    </reaction>
</comment>
<dbReference type="InterPro" id="IPR014729">
    <property type="entry name" value="Rossmann-like_a/b/a_fold"/>
</dbReference>
<protein>
    <recommendedName>
        <fullName evidence="7">NH(3)-dependent NAD(+) synthetase</fullName>
        <ecNumber evidence="7">6.3.1.5</ecNumber>
    </recommendedName>
</protein>
<dbReference type="NCBIfam" id="TIGR00552">
    <property type="entry name" value="nadE"/>
    <property type="match status" value="1"/>
</dbReference>
<dbReference type="GO" id="GO:0005524">
    <property type="term" value="F:ATP binding"/>
    <property type="evidence" value="ECO:0007669"/>
    <property type="project" value="UniProtKB-KW"/>
</dbReference>
<feature type="domain" description="NAD/GMP synthase" evidence="8">
    <location>
        <begin position="35"/>
        <end position="275"/>
    </location>
</feature>
<name>A0ABD5XUD7_9EURY</name>
<sequence>MSDAARHPRILDLPRDEYGLATTRVALRRLQELLPEFLVDIVDNADADGLVVPLDGGVDAATAAALAVDAVGEENVLGLITPAGLTDEATASTAEAVAEMLGIEHRRLQLQPVLAAFQEVVGEAGGPADDLVATDNAVERFRTATAYYFANRRDALVVGPVDRTDRLLGAATKYGETGVDCFLFGDLYRTEVRALAEAMDLPVEMLDGAPRSAPHDPAPAATLDVGAETIDRALGLSVDEGRGATETADRLGIDRSVVVRLADWCAATRHKRHQPPKPSTNR</sequence>
<gene>
    <name evidence="9" type="primary">nadE</name>
    <name evidence="9" type="ORF">ACFQMA_02575</name>
</gene>
<keyword evidence="2 6" id="KW-0436">Ligase</keyword>
<dbReference type="GeneID" id="78818962"/>
<keyword evidence="4 6" id="KW-0067">ATP-binding</keyword>
<evidence type="ECO:0000256" key="7">
    <source>
        <dbReference type="RuleBase" id="RU003812"/>
    </source>
</evidence>
<dbReference type="AlphaFoldDB" id="A0ABD5XUD7"/>
<dbReference type="InterPro" id="IPR022310">
    <property type="entry name" value="NAD/GMP_synthase"/>
</dbReference>
<accession>A0ABD5XUD7</accession>
<dbReference type="SUPFAM" id="SSF52402">
    <property type="entry name" value="Adenine nucleotide alpha hydrolases-like"/>
    <property type="match status" value="1"/>
</dbReference>
<comment type="pathway">
    <text evidence="1">Cofactor biosynthesis; NAD(+) biosynthesis.</text>
</comment>
<evidence type="ECO:0000256" key="1">
    <source>
        <dbReference type="ARBA" id="ARBA00004790"/>
    </source>
</evidence>
<comment type="caution">
    <text evidence="9">The sequence shown here is derived from an EMBL/GenBank/DDBJ whole genome shotgun (WGS) entry which is preliminary data.</text>
</comment>
<evidence type="ECO:0000256" key="4">
    <source>
        <dbReference type="ARBA" id="ARBA00022840"/>
    </source>
</evidence>
<organism evidence="9 10">
    <name type="scientific">Halosimplex aquaticum</name>
    <dbReference type="NCBI Taxonomy" id="3026162"/>
    <lineage>
        <taxon>Archaea</taxon>
        <taxon>Methanobacteriati</taxon>
        <taxon>Methanobacteriota</taxon>
        <taxon>Stenosarchaea group</taxon>
        <taxon>Halobacteria</taxon>
        <taxon>Halobacteriales</taxon>
        <taxon>Haloarculaceae</taxon>
        <taxon>Halosimplex</taxon>
    </lineage>
</organism>
<evidence type="ECO:0000256" key="2">
    <source>
        <dbReference type="ARBA" id="ARBA00022598"/>
    </source>
</evidence>